<evidence type="ECO:0000256" key="2">
    <source>
        <dbReference type="ARBA" id="ARBA00023125"/>
    </source>
</evidence>
<dbReference type="GO" id="GO:0003677">
    <property type="term" value="F:DNA binding"/>
    <property type="evidence" value="ECO:0007669"/>
    <property type="project" value="UniProtKB-KW"/>
</dbReference>
<dbReference type="InterPro" id="IPR000843">
    <property type="entry name" value="HTH_LacI"/>
</dbReference>
<dbReference type="InterPro" id="IPR028082">
    <property type="entry name" value="Peripla_BP_I"/>
</dbReference>
<organism evidence="5 6">
    <name type="scientific">Frondihabitans cladoniiphilus</name>
    <dbReference type="NCBI Taxonomy" id="715785"/>
    <lineage>
        <taxon>Bacteria</taxon>
        <taxon>Bacillati</taxon>
        <taxon>Actinomycetota</taxon>
        <taxon>Actinomycetes</taxon>
        <taxon>Micrococcales</taxon>
        <taxon>Microbacteriaceae</taxon>
        <taxon>Frondihabitans</taxon>
    </lineage>
</organism>
<gene>
    <name evidence="5" type="ORF">GCM10025780_04950</name>
</gene>
<name>A0ABP8VM00_9MICO</name>
<proteinExistence type="predicted"/>
<dbReference type="Gene3D" id="3.40.50.2300">
    <property type="match status" value="2"/>
</dbReference>
<dbReference type="SUPFAM" id="SSF53822">
    <property type="entry name" value="Periplasmic binding protein-like I"/>
    <property type="match status" value="1"/>
</dbReference>
<feature type="domain" description="HTH lacI-type" evidence="4">
    <location>
        <begin position="13"/>
        <end position="67"/>
    </location>
</feature>
<dbReference type="Gene3D" id="1.10.260.40">
    <property type="entry name" value="lambda repressor-like DNA-binding domains"/>
    <property type="match status" value="1"/>
</dbReference>
<dbReference type="CDD" id="cd01392">
    <property type="entry name" value="HTH_LacI"/>
    <property type="match status" value="1"/>
</dbReference>
<evidence type="ECO:0000313" key="6">
    <source>
        <dbReference type="Proteomes" id="UP001501295"/>
    </source>
</evidence>
<dbReference type="SUPFAM" id="SSF47413">
    <property type="entry name" value="lambda repressor-like DNA-binding domains"/>
    <property type="match status" value="1"/>
</dbReference>
<evidence type="ECO:0000313" key="5">
    <source>
        <dbReference type="EMBL" id="GAA4666305.1"/>
    </source>
</evidence>
<evidence type="ECO:0000259" key="4">
    <source>
        <dbReference type="PROSITE" id="PS50932"/>
    </source>
</evidence>
<keyword evidence="2 5" id="KW-0238">DNA-binding</keyword>
<dbReference type="Pfam" id="PF13377">
    <property type="entry name" value="Peripla_BP_3"/>
    <property type="match status" value="1"/>
</dbReference>
<evidence type="ECO:0000256" key="3">
    <source>
        <dbReference type="ARBA" id="ARBA00023163"/>
    </source>
</evidence>
<dbReference type="CDD" id="cd01574">
    <property type="entry name" value="PBP1_LacI"/>
    <property type="match status" value="1"/>
</dbReference>
<dbReference type="PANTHER" id="PTHR30146">
    <property type="entry name" value="LACI-RELATED TRANSCRIPTIONAL REPRESSOR"/>
    <property type="match status" value="1"/>
</dbReference>
<comment type="caution">
    <text evidence="5">The sequence shown here is derived from an EMBL/GenBank/DDBJ whole genome shotgun (WGS) entry which is preliminary data.</text>
</comment>
<keyword evidence="3" id="KW-0804">Transcription</keyword>
<dbReference type="PROSITE" id="PS50932">
    <property type="entry name" value="HTH_LACI_2"/>
    <property type="match status" value="1"/>
</dbReference>
<dbReference type="RefSeq" id="WP_345372834.1">
    <property type="nucleotide sequence ID" value="NZ_BAABLM010000001.1"/>
</dbReference>
<accession>A0ABP8VM00</accession>
<dbReference type="SMART" id="SM00354">
    <property type="entry name" value="HTH_LACI"/>
    <property type="match status" value="1"/>
</dbReference>
<evidence type="ECO:0000256" key="1">
    <source>
        <dbReference type="ARBA" id="ARBA00023015"/>
    </source>
</evidence>
<protein>
    <submittedName>
        <fullName evidence="5">LacI family DNA-binding transcriptional regulator</fullName>
    </submittedName>
</protein>
<keyword evidence="6" id="KW-1185">Reference proteome</keyword>
<reference evidence="6" key="1">
    <citation type="journal article" date="2019" name="Int. J. Syst. Evol. Microbiol.">
        <title>The Global Catalogue of Microorganisms (GCM) 10K type strain sequencing project: providing services to taxonomists for standard genome sequencing and annotation.</title>
        <authorList>
            <consortium name="The Broad Institute Genomics Platform"/>
            <consortium name="The Broad Institute Genome Sequencing Center for Infectious Disease"/>
            <person name="Wu L."/>
            <person name="Ma J."/>
        </authorList>
    </citation>
    <scope>NUCLEOTIDE SEQUENCE [LARGE SCALE GENOMIC DNA]</scope>
    <source>
        <strain evidence="6">JCM 18956</strain>
    </source>
</reference>
<dbReference type="PANTHER" id="PTHR30146:SF153">
    <property type="entry name" value="LACTOSE OPERON REPRESSOR"/>
    <property type="match status" value="1"/>
</dbReference>
<dbReference type="InterPro" id="IPR010982">
    <property type="entry name" value="Lambda_DNA-bd_dom_sf"/>
</dbReference>
<dbReference type="Pfam" id="PF00356">
    <property type="entry name" value="LacI"/>
    <property type="match status" value="1"/>
</dbReference>
<keyword evidence="1" id="KW-0805">Transcription regulation</keyword>
<dbReference type="InterPro" id="IPR046335">
    <property type="entry name" value="LacI/GalR-like_sensor"/>
</dbReference>
<sequence length="340" mass="36823">MSEESPVAARRTVSASDVARAAGVSMQTVSRVVRDLDNVQPATRDRVREAMTSLGYRPNRAARALRSGRFRTIGVIMFTLSSYGNMRTLDAIAEAASALDHTVTLLPVHQRTRGGVSTAFTRLSEQAVDGIVIVIEANLDETEIDLPTDVPIVVLDSSRASERPVVDTDQAQGARLATQHLLDLGHETVWHAAGPDSSFSARRRQESWRATLEAAGRPVPPVFEGDWTTSSGYRIGLEIVNRPEITAVFAANDQTALGILRACHEFGRRVPEDLSVVGFDDMPESDSFWPPLTTVHQSFDDVGRLSIEILMAEIAGSKGAASTIVPTRLVVRDSTAAPRA</sequence>
<dbReference type="EMBL" id="BAABLM010000001">
    <property type="protein sequence ID" value="GAA4666305.1"/>
    <property type="molecule type" value="Genomic_DNA"/>
</dbReference>
<dbReference type="Proteomes" id="UP001501295">
    <property type="component" value="Unassembled WGS sequence"/>
</dbReference>